<dbReference type="Proteomes" id="UP001163223">
    <property type="component" value="Chromosome"/>
</dbReference>
<protein>
    <submittedName>
        <fullName evidence="1">Uncharacterized protein</fullName>
    </submittedName>
</protein>
<organism evidence="1 2">
    <name type="scientific">Antarcticirhabdus aurantiaca</name>
    <dbReference type="NCBI Taxonomy" id="2606717"/>
    <lineage>
        <taxon>Bacteria</taxon>
        <taxon>Pseudomonadati</taxon>
        <taxon>Pseudomonadota</taxon>
        <taxon>Alphaproteobacteria</taxon>
        <taxon>Hyphomicrobiales</taxon>
        <taxon>Aurantimonadaceae</taxon>
        <taxon>Antarcticirhabdus</taxon>
    </lineage>
</organism>
<dbReference type="EMBL" id="CP113520">
    <property type="protein sequence ID" value="WAJ29524.1"/>
    <property type="molecule type" value="Genomic_DNA"/>
</dbReference>
<sequence length="93" mass="10328">MPIITVTPLNGLSRKNQLDFAIDAADCLHRASGTIRRPDPATATIHRQLPHIRDQILCDDTTSPYVPPRRGQRSIDNGLSASLSRWGNKRGRT</sequence>
<keyword evidence="2" id="KW-1185">Reference proteome</keyword>
<name>A0ACD4NRV2_9HYPH</name>
<gene>
    <name evidence="1" type="ORF">OXU80_04620</name>
</gene>
<reference evidence="1" key="1">
    <citation type="submission" date="2022-11" db="EMBL/GenBank/DDBJ databases">
        <title>beta-Carotene-producing bacterium, Jeongeuplla avenae sp. nov., alleviates the salt stress of Arabidopsis seedlings.</title>
        <authorList>
            <person name="Jiang L."/>
            <person name="Lee J."/>
        </authorList>
    </citation>
    <scope>NUCLEOTIDE SEQUENCE</scope>
    <source>
        <strain evidence="1">DY_R2A_6</strain>
    </source>
</reference>
<accession>A0ACD4NRV2</accession>
<evidence type="ECO:0000313" key="2">
    <source>
        <dbReference type="Proteomes" id="UP001163223"/>
    </source>
</evidence>
<evidence type="ECO:0000313" key="1">
    <source>
        <dbReference type="EMBL" id="WAJ29524.1"/>
    </source>
</evidence>
<proteinExistence type="predicted"/>